<sequence length="762" mass="79415">MRRWARDLALGVRLVARGGRGAWTRLTLTAVGVGLGVALLLLAASVPAVLTHRDDRTNARDFNEASGRPTDTSVLYRPLDTEYHGEGVYALAVQALGAHPAVPPGVSRLPGPGEMVVSPRFRAALDAPDGALLRERYPYRVVGTIGDEGLSGPREYSVYLGSDTLTGSWRGNAQRLDRWGSPTPDRGMDPVLLLVTVLGIAALLVPVAVFVATAVRFGSEARDRQQAALRLVGADRATTRRTASAEALLGALAGLVVGAGFFLAGRRLVELLSFDDISVFAGDLTPDPVLAVLVAVGLPVAAVLITLVALRRVAAEPLGVVRRSTTRRRRLWWRLVPPVVGLGLLVPLAGRVTRSGGSLDTAQVAAGLVLVLAGTAVLLPWLVERVVGRMGGGGVARLLAVRRLQADSGGAARTVSGITVAVAGAIALQTLFAGVAHGYEKPTHQDPRAAQAIVTDNRESGPAQRAALAAGLRRSTGVHAVYAFGHGAVFVGDDGGSLVVGDCATLRAYAGVAGCADGDVFTVGTDRSPAFRPGSATTLLVGAQDRELRWRIPATARTAVRSAHSVEGDDRAVLLTPKAAAASPLPPAMPTTAYVRADLTDPLAYDRLETAAARVDPLIDVMRVSGGSVDAKFATVRTGLLIGSIAVLLVIGASLLVTVLEQLRARRRPLAVLAAFGTRRGTVGRSVLWQTAIPVLLGLALAVLVGVVLGGVLLRMTAEPLWFDWSGILGVTGAGAGVVLLVTALTLPAVWRMMRPGAMRTE</sequence>
<dbReference type="InterPro" id="IPR003838">
    <property type="entry name" value="ABC3_permease_C"/>
</dbReference>
<comment type="subcellular location">
    <subcellularLocation>
        <location evidence="1">Cell membrane</location>
        <topology evidence="1">Multi-pass membrane protein</topology>
    </subcellularLocation>
</comment>
<keyword evidence="9" id="KW-1185">Reference proteome</keyword>
<dbReference type="RefSeq" id="WP_203660454.1">
    <property type="nucleotide sequence ID" value="NZ_BAAAZM010000011.1"/>
</dbReference>
<dbReference type="InterPro" id="IPR038766">
    <property type="entry name" value="Membrane_comp_ABC_pdt"/>
</dbReference>
<name>A0A8J3J7H9_9ACTN</name>
<evidence type="ECO:0000259" key="7">
    <source>
        <dbReference type="Pfam" id="PF02687"/>
    </source>
</evidence>
<dbReference type="Proteomes" id="UP000612808">
    <property type="component" value="Unassembled WGS sequence"/>
</dbReference>
<keyword evidence="3 6" id="KW-0812">Transmembrane</keyword>
<evidence type="ECO:0000256" key="6">
    <source>
        <dbReference type="SAM" id="Phobius"/>
    </source>
</evidence>
<protein>
    <submittedName>
        <fullName evidence="8">Membrane protein</fullName>
    </submittedName>
</protein>
<gene>
    <name evidence="8" type="ORF">Aru02nite_43160</name>
</gene>
<feature type="transmembrane region" description="Helical" evidence="6">
    <location>
        <begin position="362"/>
        <end position="383"/>
    </location>
</feature>
<organism evidence="8 9">
    <name type="scientific">Actinocatenispora rupis</name>
    <dbReference type="NCBI Taxonomy" id="519421"/>
    <lineage>
        <taxon>Bacteria</taxon>
        <taxon>Bacillati</taxon>
        <taxon>Actinomycetota</taxon>
        <taxon>Actinomycetes</taxon>
        <taxon>Micromonosporales</taxon>
        <taxon>Micromonosporaceae</taxon>
        <taxon>Actinocatenispora</taxon>
    </lineage>
</organism>
<feature type="transmembrane region" description="Helical" evidence="6">
    <location>
        <begin position="418"/>
        <end position="439"/>
    </location>
</feature>
<feature type="transmembrane region" description="Helical" evidence="6">
    <location>
        <begin position="725"/>
        <end position="751"/>
    </location>
</feature>
<evidence type="ECO:0000256" key="4">
    <source>
        <dbReference type="ARBA" id="ARBA00022989"/>
    </source>
</evidence>
<feature type="domain" description="ABC3 transporter permease C-terminal" evidence="7">
    <location>
        <begin position="643"/>
        <end position="747"/>
    </location>
</feature>
<feature type="transmembrane region" description="Helical" evidence="6">
    <location>
        <begin position="640"/>
        <end position="660"/>
    </location>
</feature>
<keyword evidence="2" id="KW-1003">Cell membrane</keyword>
<comment type="caution">
    <text evidence="8">The sequence shown here is derived from an EMBL/GenBank/DDBJ whole genome shotgun (WGS) entry which is preliminary data.</text>
</comment>
<feature type="transmembrane region" description="Helical" evidence="6">
    <location>
        <begin position="191"/>
        <end position="215"/>
    </location>
</feature>
<evidence type="ECO:0000313" key="8">
    <source>
        <dbReference type="EMBL" id="GID13427.1"/>
    </source>
</evidence>
<proteinExistence type="predicted"/>
<dbReference type="PANTHER" id="PTHR30287">
    <property type="entry name" value="MEMBRANE COMPONENT OF PREDICTED ABC SUPERFAMILY METABOLITE UPTAKE TRANSPORTER"/>
    <property type="match status" value="1"/>
</dbReference>
<evidence type="ECO:0000256" key="2">
    <source>
        <dbReference type="ARBA" id="ARBA00022475"/>
    </source>
</evidence>
<dbReference type="AlphaFoldDB" id="A0A8J3J7H9"/>
<reference evidence="8" key="1">
    <citation type="submission" date="2021-01" db="EMBL/GenBank/DDBJ databases">
        <title>Whole genome shotgun sequence of Actinocatenispora rupis NBRC 107355.</title>
        <authorList>
            <person name="Komaki H."/>
            <person name="Tamura T."/>
        </authorList>
    </citation>
    <scope>NUCLEOTIDE SEQUENCE</scope>
    <source>
        <strain evidence="8">NBRC 107355</strain>
    </source>
</reference>
<feature type="transmembrane region" description="Helical" evidence="6">
    <location>
        <begin position="289"/>
        <end position="310"/>
    </location>
</feature>
<dbReference type="GO" id="GO:0005886">
    <property type="term" value="C:plasma membrane"/>
    <property type="evidence" value="ECO:0007669"/>
    <property type="project" value="UniProtKB-SubCell"/>
</dbReference>
<dbReference type="EMBL" id="BOMB01000024">
    <property type="protein sequence ID" value="GID13427.1"/>
    <property type="molecule type" value="Genomic_DNA"/>
</dbReference>
<feature type="transmembrane region" description="Helical" evidence="6">
    <location>
        <begin position="687"/>
        <end position="713"/>
    </location>
</feature>
<feature type="transmembrane region" description="Helical" evidence="6">
    <location>
        <begin position="26"/>
        <end position="50"/>
    </location>
</feature>
<dbReference type="PANTHER" id="PTHR30287:SF2">
    <property type="entry name" value="BLL1001 PROTEIN"/>
    <property type="match status" value="1"/>
</dbReference>
<keyword evidence="5 6" id="KW-0472">Membrane</keyword>
<evidence type="ECO:0000256" key="5">
    <source>
        <dbReference type="ARBA" id="ARBA00023136"/>
    </source>
</evidence>
<evidence type="ECO:0000256" key="3">
    <source>
        <dbReference type="ARBA" id="ARBA00022692"/>
    </source>
</evidence>
<evidence type="ECO:0000313" key="9">
    <source>
        <dbReference type="Proteomes" id="UP000612808"/>
    </source>
</evidence>
<feature type="domain" description="ABC3 transporter permease C-terminal" evidence="7">
    <location>
        <begin position="201"/>
        <end position="314"/>
    </location>
</feature>
<accession>A0A8J3J7H9</accession>
<feature type="transmembrane region" description="Helical" evidence="6">
    <location>
        <begin position="331"/>
        <end position="350"/>
    </location>
</feature>
<dbReference type="Pfam" id="PF02687">
    <property type="entry name" value="FtsX"/>
    <property type="match status" value="2"/>
</dbReference>
<evidence type="ECO:0000256" key="1">
    <source>
        <dbReference type="ARBA" id="ARBA00004651"/>
    </source>
</evidence>
<keyword evidence="4 6" id="KW-1133">Transmembrane helix</keyword>
<feature type="transmembrane region" description="Helical" evidence="6">
    <location>
        <begin position="247"/>
        <end position="269"/>
    </location>
</feature>